<dbReference type="Pfam" id="PF06564">
    <property type="entry name" value="CBP_BcsQ"/>
    <property type="match status" value="1"/>
</dbReference>
<dbReference type="GO" id="GO:0005524">
    <property type="term" value="F:ATP binding"/>
    <property type="evidence" value="ECO:0007669"/>
    <property type="project" value="TreeGrafter"/>
</dbReference>
<feature type="domain" description="Rv3660c-like CheY-like N-terminal" evidence="1">
    <location>
        <begin position="10"/>
        <end position="112"/>
    </location>
</feature>
<dbReference type="OrthoDB" id="3252838at2"/>
<name>A0A557ZPZ1_9PSEU</name>
<feature type="non-terminal residue" evidence="2">
    <location>
        <position position="325"/>
    </location>
</feature>
<keyword evidence="2" id="KW-0547">Nucleotide-binding</keyword>
<keyword evidence="2" id="KW-0067">ATP-binding</keyword>
<dbReference type="InterPro" id="IPR059050">
    <property type="entry name" value="Rv3660c_N"/>
</dbReference>
<evidence type="ECO:0000313" key="2">
    <source>
        <dbReference type="EMBL" id="TVT14095.1"/>
    </source>
</evidence>
<sequence length="325" mass="33916">MTDERPLVIMSDETLLDEILRLAAAVGCEVERAPDLVSAGRSWARAPLVLIDEEVIEGAVELPLRRDVLMVTKGTPTPSTWERAFAAGVRQVLSLPDAESALIGALADIAEGPIVPGGCVIGVIGGRGGAGASVFAAALGLAAGEDGALLVDCDPLGGGLDLLLGAESTDGARWPSLQLDGGRISMKALRDALPEHAHPRGRLPFVSCDRDGDGPTADALASVVDAGRRAGKVVVCDLPRHVDARTRPIVARADLIVVVMPAELRACASVRRVVKGLFDRADRAKLVVRGPAPCDLAPEDAAVAARVPLLTSMAPERHLDRHIEN</sequence>
<dbReference type="PANTHER" id="PTHR43384">
    <property type="entry name" value="SEPTUM SITE-DETERMINING PROTEIN MIND HOMOLOG, CHLOROPLASTIC-RELATED"/>
    <property type="match status" value="1"/>
</dbReference>
<dbReference type="GO" id="GO:0009898">
    <property type="term" value="C:cytoplasmic side of plasma membrane"/>
    <property type="evidence" value="ECO:0007669"/>
    <property type="project" value="TreeGrafter"/>
</dbReference>
<dbReference type="GO" id="GO:0051782">
    <property type="term" value="P:negative regulation of cell division"/>
    <property type="evidence" value="ECO:0007669"/>
    <property type="project" value="TreeGrafter"/>
</dbReference>
<dbReference type="PANTHER" id="PTHR43384:SF11">
    <property type="entry name" value="SEPTUM SITE DETERMINING PROTEIN"/>
    <property type="match status" value="1"/>
</dbReference>
<dbReference type="Pfam" id="PF26563">
    <property type="entry name" value="Rv3660c_N"/>
    <property type="match status" value="1"/>
</dbReference>
<dbReference type="RefSeq" id="WP_144645896.1">
    <property type="nucleotide sequence ID" value="NZ_VJZA01000144.1"/>
</dbReference>
<dbReference type="AlphaFoldDB" id="A0A557ZPZ1"/>
<dbReference type="EMBL" id="VJZA01000144">
    <property type="protein sequence ID" value="TVT14095.1"/>
    <property type="molecule type" value="Genomic_DNA"/>
</dbReference>
<dbReference type="InterPro" id="IPR027417">
    <property type="entry name" value="P-loop_NTPase"/>
</dbReference>
<dbReference type="InterPro" id="IPR022521">
    <property type="entry name" value="Rv3660c"/>
</dbReference>
<dbReference type="GO" id="GO:0004386">
    <property type="term" value="F:helicase activity"/>
    <property type="evidence" value="ECO:0007669"/>
    <property type="project" value="UniProtKB-KW"/>
</dbReference>
<dbReference type="GO" id="GO:0016887">
    <property type="term" value="F:ATP hydrolysis activity"/>
    <property type="evidence" value="ECO:0007669"/>
    <property type="project" value="TreeGrafter"/>
</dbReference>
<keyword evidence="2" id="KW-0378">Hydrolase</keyword>
<accession>A0A557ZPZ1</accession>
<dbReference type="InterPro" id="IPR017746">
    <property type="entry name" value="Cellulose_synthase_operon_BcsQ"/>
</dbReference>
<keyword evidence="3" id="KW-1185">Reference proteome</keyword>
<proteinExistence type="predicted"/>
<evidence type="ECO:0000313" key="3">
    <source>
        <dbReference type="Proteomes" id="UP000318578"/>
    </source>
</evidence>
<keyword evidence="2" id="KW-0347">Helicase</keyword>
<evidence type="ECO:0000259" key="1">
    <source>
        <dbReference type="Pfam" id="PF26563"/>
    </source>
</evidence>
<gene>
    <name evidence="2" type="ORF">FNH06_38205</name>
</gene>
<dbReference type="NCBIfam" id="TIGR03815">
    <property type="entry name" value="CpaE_hom_Actino"/>
    <property type="match status" value="1"/>
</dbReference>
<dbReference type="Gene3D" id="3.40.50.300">
    <property type="entry name" value="P-loop containing nucleotide triphosphate hydrolases"/>
    <property type="match status" value="1"/>
</dbReference>
<protein>
    <submittedName>
        <fullName evidence="2">Helicase</fullName>
    </submittedName>
</protein>
<dbReference type="GO" id="GO:0005829">
    <property type="term" value="C:cytosol"/>
    <property type="evidence" value="ECO:0007669"/>
    <property type="project" value="TreeGrafter"/>
</dbReference>
<dbReference type="Proteomes" id="UP000318578">
    <property type="component" value="Unassembled WGS sequence"/>
</dbReference>
<organism evidence="2 3">
    <name type="scientific">Amycolatopsis acidiphila</name>
    <dbReference type="NCBI Taxonomy" id="715473"/>
    <lineage>
        <taxon>Bacteria</taxon>
        <taxon>Bacillati</taxon>
        <taxon>Actinomycetota</taxon>
        <taxon>Actinomycetes</taxon>
        <taxon>Pseudonocardiales</taxon>
        <taxon>Pseudonocardiaceae</taxon>
        <taxon>Amycolatopsis</taxon>
    </lineage>
</organism>
<comment type="caution">
    <text evidence="2">The sequence shown here is derived from an EMBL/GenBank/DDBJ whole genome shotgun (WGS) entry which is preliminary data.</text>
</comment>
<dbReference type="SUPFAM" id="SSF52540">
    <property type="entry name" value="P-loop containing nucleoside triphosphate hydrolases"/>
    <property type="match status" value="1"/>
</dbReference>
<reference evidence="2 3" key="1">
    <citation type="submission" date="2019-07" db="EMBL/GenBank/DDBJ databases">
        <title>New species of Amycolatopsis and Streptomyces.</title>
        <authorList>
            <person name="Duangmal K."/>
            <person name="Teo W.F.A."/>
            <person name="Lipun K."/>
        </authorList>
    </citation>
    <scope>NUCLEOTIDE SEQUENCE [LARGE SCALE GENOMIC DNA]</scope>
    <source>
        <strain evidence="2 3">JCM 30562</strain>
    </source>
</reference>
<dbReference type="InterPro" id="IPR050625">
    <property type="entry name" value="ParA/MinD_ATPase"/>
</dbReference>